<dbReference type="AlphaFoldDB" id="A0A2P2QJY0"/>
<sequence>MYSSCSSLLMCTCRIVSLWFVG</sequence>
<accession>A0A2P2QJY0</accession>
<reference evidence="1" key="1">
    <citation type="submission" date="2018-02" db="EMBL/GenBank/DDBJ databases">
        <title>Rhizophora mucronata_Transcriptome.</title>
        <authorList>
            <person name="Meera S.P."/>
            <person name="Sreeshan A."/>
            <person name="Augustine A."/>
        </authorList>
    </citation>
    <scope>NUCLEOTIDE SEQUENCE</scope>
    <source>
        <tissue evidence="1">Leaf</tissue>
    </source>
</reference>
<name>A0A2P2QJY0_RHIMU</name>
<protein>
    <submittedName>
        <fullName evidence="1">Uncharacterized protein</fullName>
    </submittedName>
</protein>
<organism evidence="1">
    <name type="scientific">Rhizophora mucronata</name>
    <name type="common">Asiatic mangrove</name>
    <dbReference type="NCBI Taxonomy" id="61149"/>
    <lineage>
        <taxon>Eukaryota</taxon>
        <taxon>Viridiplantae</taxon>
        <taxon>Streptophyta</taxon>
        <taxon>Embryophyta</taxon>
        <taxon>Tracheophyta</taxon>
        <taxon>Spermatophyta</taxon>
        <taxon>Magnoliopsida</taxon>
        <taxon>eudicotyledons</taxon>
        <taxon>Gunneridae</taxon>
        <taxon>Pentapetalae</taxon>
        <taxon>rosids</taxon>
        <taxon>fabids</taxon>
        <taxon>Malpighiales</taxon>
        <taxon>Rhizophoraceae</taxon>
        <taxon>Rhizophora</taxon>
    </lineage>
</organism>
<dbReference type="EMBL" id="GGEC01086815">
    <property type="protein sequence ID" value="MBX67299.1"/>
    <property type="molecule type" value="Transcribed_RNA"/>
</dbReference>
<proteinExistence type="predicted"/>
<evidence type="ECO:0000313" key="1">
    <source>
        <dbReference type="EMBL" id="MBX67299.1"/>
    </source>
</evidence>